<sequence length="161" mass="18005">MRDPADFMANTTKLSALSKSSGEGGGGVEIVIFFPHCINHFKGRPEVGVVVSVLARAIIGLIDSRKALSLIKNNIIFPLLGCWVMSIRAWLFGLKKSSIAFPLSLLIDLRWSTIYDDLRRNGFAIEARVDNVWSHFSQFGHVLDVYLSKDERKTYQTASVF</sequence>
<evidence type="ECO:0000313" key="2">
    <source>
        <dbReference type="Proteomes" id="UP000737018"/>
    </source>
</evidence>
<protein>
    <submittedName>
        <fullName evidence="1">Uncharacterized protein</fullName>
    </submittedName>
</protein>
<dbReference type="OrthoDB" id="10529083at2759"/>
<dbReference type="Proteomes" id="UP000737018">
    <property type="component" value="Unassembled WGS sequence"/>
</dbReference>
<evidence type="ECO:0000313" key="1">
    <source>
        <dbReference type="EMBL" id="KAF3949986.1"/>
    </source>
</evidence>
<reference evidence="1" key="1">
    <citation type="submission" date="2020-03" db="EMBL/GenBank/DDBJ databases">
        <title>Castanea mollissima Vanexum genome sequencing.</title>
        <authorList>
            <person name="Staton M."/>
        </authorList>
    </citation>
    <scope>NUCLEOTIDE SEQUENCE</scope>
    <source>
        <tissue evidence="1">Leaf</tissue>
    </source>
</reference>
<dbReference type="EMBL" id="JRKL02005745">
    <property type="protein sequence ID" value="KAF3949986.1"/>
    <property type="molecule type" value="Genomic_DNA"/>
</dbReference>
<organism evidence="1 2">
    <name type="scientific">Castanea mollissima</name>
    <name type="common">Chinese chestnut</name>
    <dbReference type="NCBI Taxonomy" id="60419"/>
    <lineage>
        <taxon>Eukaryota</taxon>
        <taxon>Viridiplantae</taxon>
        <taxon>Streptophyta</taxon>
        <taxon>Embryophyta</taxon>
        <taxon>Tracheophyta</taxon>
        <taxon>Spermatophyta</taxon>
        <taxon>Magnoliopsida</taxon>
        <taxon>eudicotyledons</taxon>
        <taxon>Gunneridae</taxon>
        <taxon>Pentapetalae</taxon>
        <taxon>rosids</taxon>
        <taxon>fabids</taxon>
        <taxon>Fagales</taxon>
        <taxon>Fagaceae</taxon>
        <taxon>Castanea</taxon>
    </lineage>
</organism>
<keyword evidence="2" id="KW-1185">Reference proteome</keyword>
<accession>A0A8J4QF97</accession>
<comment type="caution">
    <text evidence="1">The sequence shown here is derived from an EMBL/GenBank/DDBJ whole genome shotgun (WGS) entry which is preliminary data.</text>
</comment>
<proteinExistence type="predicted"/>
<dbReference type="AlphaFoldDB" id="A0A8J4QF97"/>
<gene>
    <name evidence="1" type="ORF">CMV_024206</name>
</gene>
<name>A0A8J4QF97_9ROSI</name>